<accession>A0A9R0INJ3</accession>
<dbReference type="GeneID" id="110792187"/>
<dbReference type="PANTHER" id="PTHR11439">
    <property type="entry name" value="GAG-POL-RELATED RETROTRANSPOSON"/>
    <property type="match status" value="1"/>
</dbReference>
<reference evidence="3" key="2">
    <citation type="submission" date="2025-08" db="UniProtKB">
        <authorList>
            <consortium name="RefSeq"/>
        </authorList>
    </citation>
    <scope>IDENTIFICATION</scope>
    <source>
        <tissue evidence="3">Leaf</tissue>
    </source>
</reference>
<name>A0A9R0INJ3_SPIOL</name>
<keyword evidence="2" id="KW-1185">Reference proteome</keyword>
<dbReference type="InterPro" id="IPR043502">
    <property type="entry name" value="DNA/RNA_pol_sf"/>
</dbReference>
<gene>
    <name evidence="3" type="primary">LOC110792187</name>
</gene>
<protein>
    <submittedName>
        <fullName evidence="3">Uncharacterized mitochondrial protein AtMg00810-like</fullName>
    </submittedName>
</protein>
<dbReference type="KEGG" id="soe:110792187"/>
<evidence type="ECO:0000313" key="2">
    <source>
        <dbReference type="Proteomes" id="UP000813463"/>
    </source>
</evidence>
<proteinExistence type="predicted"/>
<dbReference type="RefSeq" id="XP_021852688.2">
    <property type="nucleotide sequence ID" value="XM_021996996.2"/>
</dbReference>
<organism evidence="2 3">
    <name type="scientific">Spinacia oleracea</name>
    <name type="common">Spinach</name>
    <dbReference type="NCBI Taxonomy" id="3562"/>
    <lineage>
        <taxon>Eukaryota</taxon>
        <taxon>Viridiplantae</taxon>
        <taxon>Streptophyta</taxon>
        <taxon>Embryophyta</taxon>
        <taxon>Tracheophyta</taxon>
        <taxon>Spermatophyta</taxon>
        <taxon>Magnoliopsida</taxon>
        <taxon>eudicotyledons</taxon>
        <taxon>Gunneridae</taxon>
        <taxon>Pentapetalae</taxon>
        <taxon>Caryophyllales</taxon>
        <taxon>Chenopodiaceae</taxon>
        <taxon>Chenopodioideae</taxon>
        <taxon>Anserineae</taxon>
        <taxon>Spinacia</taxon>
    </lineage>
</organism>
<evidence type="ECO:0000313" key="3">
    <source>
        <dbReference type="RefSeq" id="XP_021852688.2"/>
    </source>
</evidence>
<reference evidence="2" key="1">
    <citation type="journal article" date="2021" name="Nat. Commun.">
        <title>Genomic analyses provide insights into spinach domestication and the genetic basis of agronomic traits.</title>
        <authorList>
            <person name="Cai X."/>
            <person name="Sun X."/>
            <person name="Xu C."/>
            <person name="Sun H."/>
            <person name="Wang X."/>
            <person name="Ge C."/>
            <person name="Zhang Z."/>
            <person name="Wang Q."/>
            <person name="Fei Z."/>
            <person name="Jiao C."/>
            <person name="Wang Q."/>
        </authorList>
    </citation>
    <scope>NUCLEOTIDE SEQUENCE [LARGE SCALE GENOMIC DNA]</scope>
    <source>
        <strain evidence="2">cv. Varoflay</strain>
    </source>
</reference>
<evidence type="ECO:0000259" key="1">
    <source>
        <dbReference type="Pfam" id="PF07727"/>
    </source>
</evidence>
<dbReference type="PANTHER" id="PTHR11439:SF498">
    <property type="entry name" value="DNAK FAMILY PROTEIN"/>
    <property type="match status" value="1"/>
</dbReference>
<dbReference type="SUPFAM" id="SSF56672">
    <property type="entry name" value="DNA/RNA polymerases"/>
    <property type="match status" value="1"/>
</dbReference>
<dbReference type="AlphaFoldDB" id="A0A9R0INJ3"/>
<dbReference type="CDD" id="cd09272">
    <property type="entry name" value="RNase_HI_RT_Ty1"/>
    <property type="match status" value="1"/>
</dbReference>
<dbReference type="InterPro" id="IPR013103">
    <property type="entry name" value="RVT_2"/>
</dbReference>
<dbReference type="Pfam" id="PF07727">
    <property type="entry name" value="RVT_2"/>
    <property type="match status" value="1"/>
</dbReference>
<feature type="domain" description="Reverse transcriptase Ty1/copia-type" evidence="1">
    <location>
        <begin position="24"/>
        <end position="125"/>
    </location>
</feature>
<dbReference type="Proteomes" id="UP000813463">
    <property type="component" value="Chromosome 3"/>
</dbReference>
<sequence length="269" mass="29806">MPKIYSGVAKIIFSQHHILDFILLGFIQSKNDYSLFIKTLNGSQTLVAVYVDDILLTGLNFSEILALKTHLHNKFSIKDLGELNYFLGIEISKTHNGVVLTQSKFTRELLADCAMDVSKPAKTPLPAKLKLTSLEDEPFTDPNQFRCLVGKLNFLTHTRPDLSFAVQTLSQSMQSPKLSHQKALHHLLRYVAHTAGQGISIQPSSSLTLQAYCDSDWAACPDTRRSVTGYVMLLGNSPISWKSKKQTTISRSSSEAEYRAMGAAASEIT</sequence>